<dbReference type="InterPro" id="IPR019734">
    <property type="entry name" value="TPR_rpt"/>
</dbReference>
<dbReference type="Gene3D" id="1.25.40.10">
    <property type="entry name" value="Tetratricopeptide repeat domain"/>
    <property type="match status" value="4"/>
</dbReference>
<proteinExistence type="predicted"/>
<keyword evidence="1" id="KW-0802">TPR repeat</keyword>
<dbReference type="AlphaFoldDB" id="A0A1D9FTL5"/>
<dbReference type="PANTHER" id="PTHR10098:SF108">
    <property type="entry name" value="TETRATRICOPEPTIDE REPEAT PROTEIN 28"/>
    <property type="match status" value="1"/>
</dbReference>
<feature type="repeat" description="TPR" evidence="1">
    <location>
        <begin position="346"/>
        <end position="379"/>
    </location>
</feature>
<dbReference type="Pfam" id="PF13424">
    <property type="entry name" value="TPR_12"/>
    <property type="match status" value="6"/>
</dbReference>
<feature type="repeat" description="TPR" evidence="1">
    <location>
        <begin position="426"/>
        <end position="459"/>
    </location>
</feature>
<feature type="domain" description="CHAT" evidence="2">
    <location>
        <begin position="777"/>
        <end position="1055"/>
    </location>
</feature>
<feature type="repeat" description="TPR" evidence="1">
    <location>
        <begin position="106"/>
        <end position="139"/>
    </location>
</feature>
<feature type="repeat" description="TPR" evidence="1">
    <location>
        <begin position="146"/>
        <end position="179"/>
    </location>
</feature>
<name>A0A1D9FTL5_MOOP1</name>
<dbReference type="InterPro" id="IPR024983">
    <property type="entry name" value="CHAT_dom"/>
</dbReference>
<accession>A0A1D9FTL5</accession>
<feature type="repeat" description="TPR" evidence="1">
    <location>
        <begin position="266"/>
        <end position="299"/>
    </location>
</feature>
<evidence type="ECO:0000313" key="4">
    <source>
        <dbReference type="Proteomes" id="UP000176944"/>
    </source>
</evidence>
<dbReference type="Proteomes" id="UP000176944">
    <property type="component" value="Chromosome"/>
</dbReference>
<organism evidence="3 4">
    <name type="scientific">Moorena producens (strain JHB)</name>
    <dbReference type="NCBI Taxonomy" id="1454205"/>
    <lineage>
        <taxon>Bacteria</taxon>
        <taxon>Bacillati</taxon>
        <taxon>Cyanobacteriota</taxon>
        <taxon>Cyanophyceae</taxon>
        <taxon>Coleofasciculales</taxon>
        <taxon>Coleofasciculaceae</taxon>
        <taxon>Moorena</taxon>
    </lineage>
</organism>
<dbReference type="SMART" id="SM00028">
    <property type="entry name" value="TPR"/>
    <property type="match status" value="13"/>
</dbReference>
<feature type="repeat" description="TPR" evidence="1">
    <location>
        <begin position="386"/>
        <end position="419"/>
    </location>
</feature>
<evidence type="ECO:0000259" key="2">
    <source>
        <dbReference type="Pfam" id="PF12770"/>
    </source>
</evidence>
<gene>
    <name evidence="3" type="ORF">BJP36_00050</name>
</gene>
<reference evidence="4" key="1">
    <citation type="submission" date="2016-10" db="EMBL/GenBank/DDBJ databases">
        <title>Comparative genomics uncovers the prolific and rare metabolic potential of the cyanobacterial genus Moorea.</title>
        <authorList>
            <person name="Leao T."/>
            <person name="Castelao G."/>
            <person name="Korobeynikov A."/>
            <person name="Monroe E.A."/>
            <person name="Podell S."/>
            <person name="Glukhov E."/>
            <person name="Allen E."/>
            <person name="Gerwick W.H."/>
            <person name="Gerwick L."/>
        </authorList>
    </citation>
    <scope>NUCLEOTIDE SEQUENCE [LARGE SCALE GENOMIC DNA]</scope>
    <source>
        <strain evidence="4">JHB</strain>
    </source>
</reference>
<dbReference type="PROSITE" id="PS50005">
    <property type="entry name" value="TPR"/>
    <property type="match status" value="10"/>
</dbReference>
<feature type="repeat" description="TPR" evidence="1">
    <location>
        <begin position="186"/>
        <end position="219"/>
    </location>
</feature>
<dbReference type="EMBL" id="CP017708">
    <property type="protein sequence ID" value="AOY78510.1"/>
    <property type="molecule type" value="Genomic_DNA"/>
</dbReference>
<dbReference type="Pfam" id="PF12770">
    <property type="entry name" value="CHAT"/>
    <property type="match status" value="1"/>
</dbReference>
<evidence type="ECO:0000256" key="1">
    <source>
        <dbReference type="PROSITE-ProRule" id="PRU00339"/>
    </source>
</evidence>
<sequence>MPPGFYDITPVKTLLELLLILGVALDVNTPPVFLQLDKAVAQDFPSIPKQDWHSGVRFRVRKTSIANQLFQQGIQQFHQGQFREAVATYQRVLAIRRQLNDKAGVAATLNNLGQVYIGLSDYPKALDRLQQALIIRQKLEDSTGKGETLNHIGFVYRRLGNYSQALALHQQALEMATTIGNRDIIGESWHNIAAIYGNRGDYDQALNLYQQALGIRRETNNRFDEGRTLNNIGGVYYSIGEYSSARKFYQKALVIAREIGNRASVGRIYNNLGLIAGQTGDYTQALDYHQQALAILKELGDQDSVSYTLNNLGNVYENLGEYDQALTSYQQSLTIATEINNPAREANALDTIGGVYYNRSRYYQALDYYQQALAIHKKIGNPASEANTLINIGGVYEGLGQYSKALYFLQQALAIYREIDNKPGVGLTLSSIGVIYERLNQYPQALASYQQALAIAQDINNPISESNTLNQIGGVYSSIGLYPKAINSYQQALAIAQEIGDIAGEGRILNSLAVTYVNTDQDSQAMALLQEALVIFRDIGGRSAEGITLSNIGQVLEKQKQPELAIIFYKLSVNLTEQIRDELKPLPQEQQQSFTKTVANTYRDLADLLLQFDRVIEAQRVLDLLKIQELEDYLGNVQGNEQTLEGIGLLSVEQGISNRINSLLKRTESQYSSRSFEQLISSPDVVKLVQQLRRQAREQRLDVSYLDILPNSLRQLQQNAVLLYPLILEDRLELVLVTAEESPIHHSVTINHEQLKDAIAQFRSAITDRIRVNQARAEAQKLYNLLIKPIEDHLTTAQAQTILYAPDGILRYVPLAALHDGEQWLVERYSINTITAASFINLNNQLPSQPRVLSAAFTSGECEFQLGTRPFNFSGLRFAGVEVETIAALIRDTTKLFQQDFNPSTIVEQINNANNNYNIVHLATHAAFLPGQPEDSFILFGNCELATLRDLETWNLNGVNLVVLSACETGVGGVLGNGEEILGFGYQMQRLGALATIASLWIVDDQGTQVLMDAFYKSLLKGNIPIAEALRQAQIALLNSNNSPYYWAPFITIGNGF</sequence>
<dbReference type="InterPro" id="IPR011990">
    <property type="entry name" value="TPR-like_helical_dom_sf"/>
</dbReference>
<dbReference type="SUPFAM" id="SSF48452">
    <property type="entry name" value="TPR-like"/>
    <property type="match status" value="4"/>
</dbReference>
<feature type="repeat" description="TPR" evidence="1">
    <location>
        <begin position="226"/>
        <end position="259"/>
    </location>
</feature>
<feature type="repeat" description="TPR" evidence="1">
    <location>
        <begin position="306"/>
        <end position="339"/>
    </location>
</feature>
<feature type="repeat" description="TPR" evidence="1">
    <location>
        <begin position="466"/>
        <end position="499"/>
    </location>
</feature>
<dbReference type="PROSITE" id="PS50293">
    <property type="entry name" value="TPR_REGION"/>
    <property type="match status" value="2"/>
</dbReference>
<dbReference type="PANTHER" id="PTHR10098">
    <property type="entry name" value="RAPSYN-RELATED"/>
    <property type="match status" value="1"/>
</dbReference>
<evidence type="ECO:0000313" key="3">
    <source>
        <dbReference type="EMBL" id="AOY78510.1"/>
    </source>
</evidence>
<protein>
    <submittedName>
        <fullName evidence="3">Tetratricopeptide repeat protein</fullName>
    </submittedName>
</protein>